<dbReference type="EMBL" id="AVOT02071013">
    <property type="protein sequence ID" value="MBW0561423.1"/>
    <property type="molecule type" value="Genomic_DNA"/>
</dbReference>
<dbReference type="InterPro" id="IPR012337">
    <property type="entry name" value="RNaseH-like_sf"/>
</dbReference>
<evidence type="ECO:0000259" key="2">
    <source>
        <dbReference type="PROSITE" id="PS50994"/>
    </source>
</evidence>
<evidence type="ECO:0000313" key="4">
    <source>
        <dbReference type="Proteomes" id="UP000765509"/>
    </source>
</evidence>
<dbReference type="PROSITE" id="PS50994">
    <property type="entry name" value="INTEGRASE"/>
    <property type="match status" value="1"/>
</dbReference>
<gene>
    <name evidence="3" type="ORF">O181_101138</name>
</gene>
<sequence>MNWVAGLPLGLDRSYNSYLVIVDRFSETPIFLPCCKDDIVMDTALLIWNRVLSWTGIFTNIISDIDPRFTSALCTNLHKLFRTKLSFSRSYHPQTDRLAERMSQNLEGMVRVFCTYGLELKYCDKFTHYWCTLLPALELAYKTSIHASTNKTPYILEKGWNPRLTQYFLRKYLVEIYFTDSDFK</sequence>
<name>A0A9Q3PGT7_9BASI</name>
<dbReference type="GO" id="GO:0015074">
    <property type="term" value="P:DNA integration"/>
    <property type="evidence" value="ECO:0007669"/>
    <property type="project" value="InterPro"/>
</dbReference>
<dbReference type="Proteomes" id="UP000765509">
    <property type="component" value="Unassembled WGS sequence"/>
</dbReference>
<comment type="caution">
    <text evidence="3">The sequence shown here is derived from an EMBL/GenBank/DDBJ whole genome shotgun (WGS) entry which is preliminary data.</text>
</comment>
<dbReference type="InterPro" id="IPR036397">
    <property type="entry name" value="RNaseH_sf"/>
</dbReference>
<dbReference type="OrthoDB" id="2194983at2759"/>
<evidence type="ECO:0000256" key="1">
    <source>
        <dbReference type="ARBA" id="ARBA00022884"/>
    </source>
</evidence>
<evidence type="ECO:0000313" key="3">
    <source>
        <dbReference type="EMBL" id="MBW0561423.1"/>
    </source>
</evidence>
<accession>A0A9Q3PGT7</accession>
<organism evidence="3 4">
    <name type="scientific">Austropuccinia psidii MF-1</name>
    <dbReference type="NCBI Taxonomy" id="1389203"/>
    <lineage>
        <taxon>Eukaryota</taxon>
        <taxon>Fungi</taxon>
        <taxon>Dikarya</taxon>
        <taxon>Basidiomycota</taxon>
        <taxon>Pucciniomycotina</taxon>
        <taxon>Pucciniomycetes</taxon>
        <taxon>Pucciniales</taxon>
        <taxon>Sphaerophragmiaceae</taxon>
        <taxon>Austropuccinia</taxon>
    </lineage>
</organism>
<keyword evidence="1" id="KW-0694">RNA-binding</keyword>
<proteinExistence type="predicted"/>
<protein>
    <recommendedName>
        <fullName evidence="2">Integrase catalytic domain-containing protein</fullName>
    </recommendedName>
</protein>
<dbReference type="InterPro" id="IPR050951">
    <property type="entry name" value="Retrovirus_Pol_polyprotein"/>
</dbReference>
<feature type="domain" description="Integrase catalytic" evidence="2">
    <location>
        <begin position="1"/>
        <end position="161"/>
    </location>
</feature>
<dbReference type="PANTHER" id="PTHR37984:SF5">
    <property type="entry name" value="PROTEIN NYNRIN-LIKE"/>
    <property type="match status" value="1"/>
</dbReference>
<dbReference type="Gene3D" id="3.30.420.10">
    <property type="entry name" value="Ribonuclease H-like superfamily/Ribonuclease H"/>
    <property type="match status" value="1"/>
</dbReference>
<reference evidence="3" key="1">
    <citation type="submission" date="2021-03" db="EMBL/GenBank/DDBJ databases">
        <title>Draft genome sequence of rust myrtle Austropuccinia psidii MF-1, a brazilian biotype.</title>
        <authorList>
            <person name="Quecine M.C."/>
            <person name="Pachon D.M.R."/>
            <person name="Bonatelli M.L."/>
            <person name="Correr F.H."/>
            <person name="Franceschini L.M."/>
            <person name="Leite T.F."/>
            <person name="Margarido G.R.A."/>
            <person name="Almeida C.A."/>
            <person name="Ferrarezi J.A."/>
            <person name="Labate C.A."/>
        </authorList>
    </citation>
    <scope>NUCLEOTIDE SEQUENCE</scope>
    <source>
        <strain evidence="3">MF-1</strain>
    </source>
</reference>
<dbReference type="GO" id="GO:0003723">
    <property type="term" value="F:RNA binding"/>
    <property type="evidence" value="ECO:0007669"/>
    <property type="project" value="UniProtKB-KW"/>
</dbReference>
<dbReference type="InterPro" id="IPR001584">
    <property type="entry name" value="Integrase_cat-core"/>
</dbReference>
<dbReference type="PANTHER" id="PTHR37984">
    <property type="entry name" value="PROTEIN CBG26694"/>
    <property type="match status" value="1"/>
</dbReference>
<dbReference type="SUPFAM" id="SSF53098">
    <property type="entry name" value="Ribonuclease H-like"/>
    <property type="match status" value="1"/>
</dbReference>
<dbReference type="AlphaFoldDB" id="A0A9Q3PGT7"/>
<dbReference type="GO" id="GO:0005634">
    <property type="term" value="C:nucleus"/>
    <property type="evidence" value="ECO:0007669"/>
    <property type="project" value="UniProtKB-ARBA"/>
</dbReference>
<keyword evidence="4" id="KW-1185">Reference proteome</keyword>